<keyword evidence="8" id="KW-0966">Cell projection</keyword>
<keyword evidence="7" id="KW-0206">Cytoskeleton</keyword>
<sequence length="125" mass="14004">MGEVPHHHGSDTRTHWPWITLIHPHFKPICHCVSLQAHPSKRYFAVAEKGDQPNIVPHYNSTAFSEGTLLASVGSAPDYMLTLWEWRHEQAMLCCKAFVLTGRLRVTFSPDNAGQLTTSGSGHMK</sequence>
<reference evidence="10" key="1">
    <citation type="submission" date="2025-08" db="UniProtKB">
        <authorList>
            <consortium name="RefSeq"/>
        </authorList>
    </citation>
    <scope>IDENTIFICATION</scope>
</reference>
<dbReference type="InterPro" id="IPR015943">
    <property type="entry name" value="WD40/YVTN_repeat-like_dom_sf"/>
</dbReference>
<dbReference type="GO" id="GO:0003341">
    <property type="term" value="P:cilium movement"/>
    <property type="evidence" value="ECO:0007669"/>
    <property type="project" value="UniProtKB-ARBA"/>
</dbReference>
<evidence type="ECO:0000313" key="9">
    <source>
        <dbReference type="Proteomes" id="UP001652741"/>
    </source>
</evidence>
<dbReference type="GO" id="GO:0005929">
    <property type="term" value="C:cilium"/>
    <property type="evidence" value="ECO:0007669"/>
    <property type="project" value="UniProtKB-SubCell"/>
</dbReference>
<keyword evidence="10" id="KW-0282">Flagellum</keyword>
<accession>A0A1S3MLS1</accession>
<keyword evidence="10" id="KW-0969">Cilium</keyword>
<proteinExistence type="predicted"/>
<name>A0A1S3MLS1_SALSA</name>
<organism evidence="9 10">
    <name type="scientific">Salmo salar</name>
    <name type="common">Atlantic salmon</name>
    <dbReference type="NCBI Taxonomy" id="8030"/>
    <lineage>
        <taxon>Eukaryota</taxon>
        <taxon>Metazoa</taxon>
        <taxon>Chordata</taxon>
        <taxon>Craniata</taxon>
        <taxon>Vertebrata</taxon>
        <taxon>Euteleostomi</taxon>
        <taxon>Actinopterygii</taxon>
        <taxon>Neopterygii</taxon>
        <taxon>Teleostei</taxon>
        <taxon>Protacanthopterygii</taxon>
        <taxon>Salmoniformes</taxon>
        <taxon>Salmonidae</taxon>
        <taxon>Salmoninae</taxon>
        <taxon>Salmo</taxon>
    </lineage>
</organism>
<keyword evidence="5" id="KW-0677">Repeat</keyword>
<dbReference type="AlphaFoldDB" id="A0A1S3MLS1"/>
<dbReference type="KEGG" id="sasa:106573335"/>
<dbReference type="RefSeq" id="XP_014003771.1">
    <property type="nucleotide sequence ID" value="XM_014148296.2"/>
</dbReference>
<evidence type="ECO:0000256" key="8">
    <source>
        <dbReference type="ARBA" id="ARBA00023273"/>
    </source>
</evidence>
<comment type="subcellular location">
    <subcellularLocation>
        <location evidence="1">Cell projection</location>
        <location evidence="1">Cilium</location>
    </subcellularLocation>
    <subcellularLocation>
        <location evidence="2">Cytoplasm</location>
        <location evidence="2">Cytoskeleton</location>
    </subcellularLocation>
</comment>
<keyword evidence="4" id="KW-0853">WD repeat</keyword>
<evidence type="ECO:0000256" key="5">
    <source>
        <dbReference type="ARBA" id="ARBA00022737"/>
    </source>
</evidence>
<evidence type="ECO:0000256" key="1">
    <source>
        <dbReference type="ARBA" id="ARBA00004138"/>
    </source>
</evidence>
<gene>
    <name evidence="10" type="primary">LOC106573335</name>
</gene>
<dbReference type="GeneID" id="106573335"/>
<dbReference type="Proteomes" id="UP001652741">
    <property type="component" value="Chromosome ssa16"/>
</dbReference>
<evidence type="ECO:0000256" key="4">
    <source>
        <dbReference type="ARBA" id="ARBA00022574"/>
    </source>
</evidence>
<keyword evidence="6" id="KW-0175">Coiled coil</keyword>
<keyword evidence="3" id="KW-0963">Cytoplasm</keyword>
<dbReference type="Gene3D" id="2.130.10.10">
    <property type="entry name" value="YVTN repeat-like/Quinoprotein amine dehydrogenase"/>
    <property type="match status" value="1"/>
</dbReference>
<dbReference type="PANTHER" id="PTHR14885:SF3">
    <property type="entry name" value="CILIA- AND FLAGELLA-ASSOCIATED PROTEIN 44"/>
    <property type="match status" value="1"/>
</dbReference>
<evidence type="ECO:0000313" key="10">
    <source>
        <dbReference type="RefSeq" id="XP_014003771.1"/>
    </source>
</evidence>
<dbReference type="GO" id="GO:0005856">
    <property type="term" value="C:cytoskeleton"/>
    <property type="evidence" value="ECO:0007669"/>
    <property type="project" value="UniProtKB-SubCell"/>
</dbReference>
<evidence type="ECO:0000256" key="6">
    <source>
        <dbReference type="ARBA" id="ARBA00023054"/>
    </source>
</evidence>
<evidence type="ECO:0000256" key="2">
    <source>
        <dbReference type="ARBA" id="ARBA00004245"/>
    </source>
</evidence>
<evidence type="ECO:0000256" key="3">
    <source>
        <dbReference type="ARBA" id="ARBA00022490"/>
    </source>
</evidence>
<keyword evidence="9" id="KW-1185">Reference proteome</keyword>
<protein>
    <submittedName>
        <fullName evidence="10">Cilia- and flagella-associated protein 44</fullName>
    </submittedName>
</protein>
<dbReference type="PANTHER" id="PTHR14885">
    <property type="entry name" value="CILIA- AND FLAGELLA-ASSOCIATED PROTEIN 43-RELATED"/>
    <property type="match status" value="1"/>
</dbReference>
<evidence type="ECO:0000256" key="7">
    <source>
        <dbReference type="ARBA" id="ARBA00023212"/>
    </source>
</evidence>